<organism evidence="1">
    <name type="scientific">Brassica oleracea</name>
    <name type="common">Wild cabbage</name>
    <dbReference type="NCBI Taxonomy" id="3712"/>
    <lineage>
        <taxon>Eukaryota</taxon>
        <taxon>Viridiplantae</taxon>
        <taxon>Streptophyta</taxon>
        <taxon>Embryophyta</taxon>
        <taxon>Tracheophyta</taxon>
        <taxon>Spermatophyta</taxon>
        <taxon>Magnoliopsida</taxon>
        <taxon>eudicotyledons</taxon>
        <taxon>Gunneridae</taxon>
        <taxon>Pentapetalae</taxon>
        <taxon>rosids</taxon>
        <taxon>malvids</taxon>
        <taxon>Brassicales</taxon>
        <taxon>Brassicaceae</taxon>
        <taxon>Brassiceae</taxon>
        <taxon>Brassica</taxon>
    </lineage>
</organism>
<dbReference type="AlphaFoldDB" id="A0A3P6D8G2"/>
<reference evidence="1" key="1">
    <citation type="submission" date="2018-11" db="EMBL/GenBank/DDBJ databases">
        <authorList>
            <consortium name="Genoscope - CEA"/>
            <person name="William W."/>
        </authorList>
    </citation>
    <scope>NUCLEOTIDE SEQUENCE</scope>
</reference>
<gene>
    <name evidence="1" type="ORF">BOLC2T09456H</name>
</gene>
<proteinExistence type="predicted"/>
<dbReference type="EMBL" id="LR031874">
    <property type="protein sequence ID" value="VDD23420.1"/>
    <property type="molecule type" value="Genomic_DNA"/>
</dbReference>
<evidence type="ECO:0000313" key="1">
    <source>
        <dbReference type="EMBL" id="VDD23420.1"/>
    </source>
</evidence>
<protein>
    <submittedName>
        <fullName evidence="1">Uncharacterized protein</fullName>
    </submittedName>
</protein>
<accession>A0A3P6D8G2</accession>
<sequence length="55" mass="6272">MFALTIEDCMEAELQTHNWVGWNLPQTFIAGNALDSYRKRPKQPGFPNSMGCGIW</sequence>
<name>A0A3P6D8G2_BRAOL</name>